<dbReference type="InterPro" id="IPR052235">
    <property type="entry name" value="Nephronectin_domain"/>
</dbReference>
<dbReference type="PANTHER" id="PTHR24050">
    <property type="entry name" value="PA14 DOMAIN-CONTAINING PROTEIN"/>
    <property type="match status" value="1"/>
</dbReference>
<dbReference type="PROSITE" id="PS01186">
    <property type="entry name" value="EGF_2"/>
    <property type="match status" value="3"/>
</dbReference>
<comment type="caution">
    <text evidence="15">The sequence shown here is derived from an EMBL/GenBank/DDBJ whole genome shotgun (WGS) entry which is preliminary data.</text>
</comment>
<dbReference type="CDD" id="cd00054">
    <property type="entry name" value="EGF_CA"/>
    <property type="match status" value="7"/>
</dbReference>
<evidence type="ECO:0000259" key="13">
    <source>
        <dbReference type="PROSITE" id="PS01178"/>
    </source>
</evidence>
<feature type="domain" description="EGF-like" evidence="14">
    <location>
        <begin position="486"/>
        <end position="528"/>
    </location>
</feature>
<dbReference type="GO" id="GO:0031012">
    <property type="term" value="C:extracellular matrix"/>
    <property type="evidence" value="ECO:0007669"/>
    <property type="project" value="UniProtKB-ARBA"/>
</dbReference>
<dbReference type="Pfam" id="PF12662">
    <property type="entry name" value="cEGF"/>
    <property type="match status" value="3"/>
</dbReference>
<evidence type="ECO:0000256" key="4">
    <source>
        <dbReference type="ARBA" id="ARBA00022525"/>
    </source>
</evidence>
<dbReference type="SUPFAM" id="SSF57184">
    <property type="entry name" value="Growth factor receptor domain"/>
    <property type="match status" value="2"/>
</dbReference>
<protein>
    <recommendedName>
        <fullName evidence="3">Fibulin-1</fullName>
    </recommendedName>
</protein>
<dbReference type="FunFam" id="2.10.25.10:FF:000150">
    <property type="entry name" value="Fibulin-1"/>
    <property type="match status" value="1"/>
</dbReference>
<name>A0AB34HKX9_ESCRO</name>
<dbReference type="InterPro" id="IPR000020">
    <property type="entry name" value="Anaphylatoxin/fibulin"/>
</dbReference>
<dbReference type="InterPro" id="IPR009030">
    <property type="entry name" value="Growth_fac_rcpt_cys_sf"/>
</dbReference>
<gene>
    <name evidence="15" type="ORF">J1605_020525</name>
</gene>
<evidence type="ECO:0000256" key="11">
    <source>
        <dbReference type="ARBA" id="ARBA00023180"/>
    </source>
</evidence>
<dbReference type="GO" id="GO:0030198">
    <property type="term" value="P:extracellular matrix organization"/>
    <property type="evidence" value="ECO:0007669"/>
    <property type="project" value="InterPro"/>
</dbReference>
<comment type="subcellular location">
    <subcellularLocation>
        <location evidence="1">Secreted</location>
        <location evidence="1">Extracellular space</location>
        <location evidence="1">Extracellular matrix</location>
    </subcellularLocation>
</comment>
<dbReference type="FunFam" id="2.10.25.10:FF:000010">
    <property type="entry name" value="Pro-epidermal growth factor"/>
    <property type="match status" value="1"/>
</dbReference>
<feature type="domain" description="EGF-like" evidence="14">
    <location>
        <begin position="611"/>
        <end position="654"/>
    </location>
</feature>
<dbReference type="FunFam" id="2.10.25.10:FF:000241">
    <property type="entry name" value="Fibulin-1"/>
    <property type="match status" value="1"/>
</dbReference>
<sequence>MRQRIFRSELPPAAGGAEVVIARTTPIGVSPEVSPELKGTVFQAQFVGRGARGGRGQAVAASVSGRIGLVLSPGPGGIYPVGRGEASREKPWRFLEPNFEMSCRKVTFCPGAEAVATNAPSWLRVELTLGAPRSGIGCVLDTHPLGWTAARPCLGADVPMEACCADGHRMATQHRDCSLPYASESKECRMVQEQCCHSQLEELHCATGINLANEQDSCAVPHGDNASLEAMFVKRCCHCCLLGRAAQAQGQSCEYSLMVGYQCGLVFRACCVKGQETADFAPGDVGDLQEAAKVSEIEEGQEDPYLNDRCRGGGPCKQQCRDTGEEVVCSCFVGYQLLPDGVSCEDINECIMGGQNCRLGESCINTVGSFRCQRDSSCGTGYELTEDNDCKDIDECESGIHNCLPDFICQNTLGSFRCRPKLQCKSGFIQDALGNCIDINECLSISAPCPVGQTCINTEGSYTCQKNVPNCGRGYHLNEEGTRCVDVDECSPPSEPCGPGHLCVNSPGSFRCECKAGYYFDGISRTCMDINECRRYPGRLCGHKCENTPGSYYCSCTMGFRLSSDGRSCEDVNECSSNPCSQECANVYGSYQCYCRRGYQLSDVDGVTCEDIDECALPTGGHICSYRCLNTPGSFQCSCPSTGYRLAPNGRNCQDIDECVTGIHNCSINETCFNIQGGFRCLAFECPENYRRSADTAILGGVPGPSVHLLFWPRLLLAKCQSRRRSDGSSVLPGVGGVHPPALPLLPPAGPLSFPSGPACQRHPAAGAEAGRRVELGKGVVPALRVLTEPLWLFSGLMEMLSGIEMNDLALVSGSLSRCERLPCHENQECPKLPLRITYYHLSFPTNIQVPAVVFRMGPSSAVPGDSMQLAITGGNEEGFFTTQKVSHHSGVVALTKPVPEPRDLLLTVRMDLSRHGTVSSFVAKLYIFVSAEL</sequence>
<dbReference type="AlphaFoldDB" id="A0AB34HKX9"/>
<dbReference type="FunFam" id="2.10.25.10:FF:000108">
    <property type="entry name" value="Fibulin-1"/>
    <property type="match status" value="1"/>
</dbReference>
<keyword evidence="9" id="KW-0106">Calcium</keyword>
<dbReference type="FunFam" id="2.10.25.10:FF:000341">
    <property type="entry name" value="Fibulin 2"/>
    <property type="match status" value="1"/>
</dbReference>
<dbReference type="InterPro" id="IPR049883">
    <property type="entry name" value="NOTCH1_EGF-like"/>
</dbReference>
<keyword evidence="4" id="KW-0964">Secreted</keyword>
<dbReference type="CDD" id="cd00017">
    <property type="entry name" value="ANATO"/>
    <property type="match status" value="2"/>
</dbReference>
<dbReference type="InterPro" id="IPR000152">
    <property type="entry name" value="EGF-type_Asp/Asn_hydroxyl_site"/>
</dbReference>
<dbReference type="FunFam" id="2.10.25.10:FF:000104">
    <property type="entry name" value="Fibulin-1"/>
    <property type="match status" value="1"/>
</dbReference>
<feature type="domain" description="Anaphylatoxin-like" evidence="13">
    <location>
        <begin position="204"/>
        <end position="237"/>
    </location>
</feature>
<keyword evidence="16" id="KW-1185">Reference proteome</keyword>
<organism evidence="15 16">
    <name type="scientific">Eschrichtius robustus</name>
    <name type="common">California gray whale</name>
    <name type="synonym">Eschrichtius gibbosus</name>
    <dbReference type="NCBI Taxonomy" id="9764"/>
    <lineage>
        <taxon>Eukaryota</taxon>
        <taxon>Metazoa</taxon>
        <taxon>Chordata</taxon>
        <taxon>Craniata</taxon>
        <taxon>Vertebrata</taxon>
        <taxon>Euteleostomi</taxon>
        <taxon>Mammalia</taxon>
        <taxon>Eutheria</taxon>
        <taxon>Laurasiatheria</taxon>
        <taxon>Artiodactyla</taxon>
        <taxon>Whippomorpha</taxon>
        <taxon>Cetacea</taxon>
        <taxon>Mysticeti</taxon>
        <taxon>Eschrichtiidae</taxon>
        <taxon>Eschrichtius</taxon>
    </lineage>
</organism>
<reference evidence="15 16" key="1">
    <citation type="submission" date="2022-11" db="EMBL/GenBank/DDBJ databases">
        <title>Whole genome sequence of Eschrichtius robustus ER-17-0199.</title>
        <authorList>
            <person name="Bruniche-Olsen A."/>
            <person name="Black A.N."/>
            <person name="Fields C.J."/>
            <person name="Walden K."/>
            <person name="Dewoody J.A."/>
        </authorList>
    </citation>
    <scope>NUCLEOTIDE SEQUENCE [LARGE SCALE GENOMIC DNA]</scope>
    <source>
        <strain evidence="15">ER-17-0199</strain>
        <tissue evidence="15">Blubber</tissue>
    </source>
</reference>
<accession>A0AB34HKX9</accession>
<feature type="domain" description="EGF-like" evidence="14">
    <location>
        <begin position="571"/>
        <end position="610"/>
    </location>
</feature>
<dbReference type="PROSITE" id="PS00010">
    <property type="entry name" value="ASX_HYDROXYL"/>
    <property type="match status" value="4"/>
</dbReference>
<evidence type="ECO:0000256" key="5">
    <source>
        <dbReference type="ARBA" id="ARBA00022530"/>
    </source>
</evidence>
<dbReference type="PROSITE" id="PS01177">
    <property type="entry name" value="ANAPHYLATOXIN_1"/>
    <property type="match status" value="2"/>
</dbReference>
<dbReference type="FunFam" id="2.10.25.10:FF:000257">
    <property type="entry name" value="Fibulin-1"/>
    <property type="match status" value="1"/>
</dbReference>
<dbReference type="Pfam" id="PF07645">
    <property type="entry name" value="EGF_CA"/>
    <property type="match status" value="4"/>
</dbReference>
<dbReference type="GO" id="GO:0005576">
    <property type="term" value="C:extracellular region"/>
    <property type="evidence" value="ECO:0007669"/>
    <property type="project" value="InterPro"/>
</dbReference>
<dbReference type="InterPro" id="IPR026823">
    <property type="entry name" value="cEGF"/>
</dbReference>
<evidence type="ECO:0000259" key="14">
    <source>
        <dbReference type="PROSITE" id="PS50026"/>
    </source>
</evidence>
<dbReference type="Pfam" id="PF01821">
    <property type="entry name" value="ANATO"/>
    <property type="match status" value="1"/>
</dbReference>
<evidence type="ECO:0000256" key="3">
    <source>
        <dbReference type="ARBA" id="ARBA00021554"/>
    </source>
</evidence>
<dbReference type="EMBL" id="JAIQCJ010001201">
    <property type="protein sequence ID" value="KAJ8791803.1"/>
    <property type="molecule type" value="Genomic_DNA"/>
</dbReference>
<evidence type="ECO:0000256" key="12">
    <source>
        <dbReference type="PROSITE-ProRule" id="PRU00076"/>
    </source>
</evidence>
<dbReference type="SMART" id="SM00181">
    <property type="entry name" value="EGF"/>
    <property type="match status" value="9"/>
</dbReference>
<feature type="domain" description="Anaphylatoxin-like" evidence="13">
    <location>
        <begin position="163"/>
        <end position="196"/>
    </location>
</feature>
<evidence type="ECO:0000256" key="2">
    <source>
        <dbReference type="ARBA" id="ARBA00006127"/>
    </source>
</evidence>
<dbReference type="PROSITE" id="PS50026">
    <property type="entry name" value="EGF_3"/>
    <property type="match status" value="4"/>
</dbReference>
<dbReference type="SMART" id="SM00179">
    <property type="entry name" value="EGF_CA"/>
    <property type="match status" value="8"/>
</dbReference>
<dbReference type="InterPro" id="IPR017048">
    <property type="entry name" value="Fibulin-1"/>
</dbReference>
<dbReference type="PROSITE" id="PS01178">
    <property type="entry name" value="ANAPHYLATOXIN_2"/>
    <property type="match status" value="3"/>
</dbReference>
<dbReference type="GO" id="GO:0016504">
    <property type="term" value="F:peptidase activator activity"/>
    <property type="evidence" value="ECO:0007669"/>
    <property type="project" value="InterPro"/>
</dbReference>
<dbReference type="Gene3D" id="2.10.25.10">
    <property type="entry name" value="Laminin"/>
    <property type="match status" value="9"/>
</dbReference>
<evidence type="ECO:0000256" key="7">
    <source>
        <dbReference type="ARBA" id="ARBA00022729"/>
    </source>
</evidence>
<evidence type="ECO:0000256" key="8">
    <source>
        <dbReference type="ARBA" id="ARBA00022737"/>
    </source>
</evidence>
<dbReference type="FunFam" id="2.10.25.10:FF:000139">
    <property type="entry name" value="Fibulin-1"/>
    <property type="match status" value="1"/>
</dbReference>
<dbReference type="PROSITE" id="PS01187">
    <property type="entry name" value="EGF_CA"/>
    <property type="match status" value="3"/>
</dbReference>
<comment type="caution">
    <text evidence="12">Lacks conserved residue(s) required for the propagation of feature annotation.</text>
</comment>
<dbReference type="GO" id="GO:0005509">
    <property type="term" value="F:calcium ion binding"/>
    <property type="evidence" value="ECO:0007669"/>
    <property type="project" value="InterPro"/>
</dbReference>
<dbReference type="InterPro" id="IPR055088">
    <property type="entry name" value="Fibulin_C"/>
</dbReference>
<dbReference type="SUPFAM" id="SSF57196">
    <property type="entry name" value="EGF/Laminin"/>
    <property type="match status" value="3"/>
</dbReference>
<dbReference type="Pfam" id="PF22914">
    <property type="entry name" value="Fibulin_C"/>
    <property type="match status" value="1"/>
</dbReference>
<evidence type="ECO:0000313" key="15">
    <source>
        <dbReference type="EMBL" id="KAJ8791803.1"/>
    </source>
</evidence>
<keyword evidence="6 12" id="KW-0245">EGF-like domain</keyword>
<dbReference type="PIRSF" id="PIRSF036313">
    <property type="entry name" value="Fibulin-1"/>
    <property type="match status" value="1"/>
</dbReference>
<dbReference type="InterPro" id="IPR018097">
    <property type="entry name" value="EGF_Ca-bd_CS"/>
</dbReference>
<feature type="domain" description="EGF-like" evidence="14">
    <location>
        <begin position="529"/>
        <end position="570"/>
    </location>
</feature>
<dbReference type="PANTHER" id="PTHR24050:SF29">
    <property type="entry name" value="FIBULIN-1"/>
    <property type="match status" value="1"/>
</dbReference>
<proteinExistence type="inferred from homology"/>
<keyword evidence="8" id="KW-0677">Repeat</keyword>
<comment type="similarity">
    <text evidence="2">Belongs to the fibulin family.</text>
</comment>
<evidence type="ECO:0000256" key="1">
    <source>
        <dbReference type="ARBA" id="ARBA00004498"/>
    </source>
</evidence>
<evidence type="ECO:0000256" key="6">
    <source>
        <dbReference type="ARBA" id="ARBA00022536"/>
    </source>
</evidence>
<dbReference type="InterPro" id="IPR000742">
    <property type="entry name" value="EGF"/>
</dbReference>
<evidence type="ECO:0000256" key="10">
    <source>
        <dbReference type="ARBA" id="ARBA00023157"/>
    </source>
</evidence>
<dbReference type="FunFam" id="2.10.25.10:FF:000078">
    <property type="entry name" value="Fibulin-1"/>
    <property type="match status" value="1"/>
</dbReference>
<feature type="domain" description="Anaphylatoxin-like" evidence="13">
    <location>
        <begin position="239"/>
        <end position="271"/>
    </location>
</feature>
<keyword evidence="5" id="KW-0272">Extracellular matrix</keyword>
<evidence type="ECO:0000313" key="16">
    <source>
        <dbReference type="Proteomes" id="UP001159641"/>
    </source>
</evidence>
<dbReference type="SMART" id="SM00104">
    <property type="entry name" value="ANATO"/>
    <property type="match status" value="3"/>
</dbReference>
<dbReference type="InterPro" id="IPR001881">
    <property type="entry name" value="EGF-like_Ca-bd_dom"/>
</dbReference>
<keyword evidence="10" id="KW-1015">Disulfide bond</keyword>
<keyword evidence="7" id="KW-0732">Signal</keyword>
<evidence type="ECO:0000256" key="9">
    <source>
        <dbReference type="ARBA" id="ARBA00022837"/>
    </source>
</evidence>
<dbReference type="Proteomes" id="UP001159641">
    <property type="component" value="Unassembled WGS sequence"/>
</dbReference>
<keyword evidence="11" id="KW-0325">Glycoprotein</keyword>